<name>A0A1I2A139_9BACI</name>
<dbReference type="AlphaFoldDB" id="A0A1I2A139"/>
<keyword evidence="1" id="KW-0175">Coiled coil</keyword>
<evidence type="ECO:0000313" key="3">
    <source>
        <dbReference type="Proteomes" id="UP000199516"/>
    </source>
</evidence>
<keyword evidence="3" id="KW-1185">Reference proteome</keyword>
<feature type="coiled-coil region" evidence="1">
    <location>
        <begin position="8"/>
        <end position="35"/>
    </location>
</feature>
<organism evidence="2 3">
    <name type="scientific">Alteribacillus iranensis</name>
    <dbReference type="NCBI Taxonomy" id="930128"/>
    <lineage>
        <taxon>Bacteria</taxon>
        <taxon>Bacillati</taxon>
        <taxon>Bacillota</taxon>
        <taxon>Bacilli</taxon>
        <taxon>Bacillales</taxon>
        <taxon>Bacillaceae</taxon>
        <taxon>Alteribacillus</taxon>
    </lineage>
</organism>
<accession>A0A1I2A139</accession>
<protein>
    <submittedName>
        <fullName evidence="2">Uncharacterized protein</fullName>
    </submittedName>
</protein>
<proteinExistence type="predicted"/>
<evidence type="ECO:0000256" key="1">
    <source>
        <dbReference type="SAM" id="Coils"/>
    </source>
</evidence>
<evidence type="ECO:0000313" key="2">
    <source>
        <dbReference type="EMBL" id="SFE36653.1"/>
    </source>
</evidence>
<dbReference type="Proteomes" id="UP000199516">
    <property type="component" value="Unassembled WGS sequence"/>
</dbReference>
<sequence length="61" mass="7196">MGLEKIQNQHQLECLRKIEKALDNAEKRYNMSQAGLYPDQALTQVKTDLNKAWEFYLKPRS</sequence>
<reference evidence="2 3" key="1">
    <citation type="submission" date="2016-10" db="EMBL/GenBank/DDBJ databases">
        <authorList>
            <person name="de Groot N.N."/>
        </authorList>
    </citation>
    <scope>NUCLEOTIDE SEQUENCE [LARGE SCALE GENOMIC DNA]</scope>
    <source>
        <strain evidence="2 3">DSM 23995</strain>
    </source>
</reference>
<dbReference type="EMBL" id="FONT01000001">
    <property type="protein sequence ID" value="SFE36653.1"/>
    <property type="molecule type" value="Genomic_DNA"/>
</dbReference>
<gene>
    <name evidence="2" type="ORF">SAMN05192532_101528</name>
</gene>